<accession>A0A401P0Q8</accession>
<dbReference type="InterPro" id="IPR032675">
    <property type="entry name" value="LRR_dom_sf"/>
</dbReference>
<dbReference type="FunFam" id="3.30.63.10:FF:000002">
    <property type="entry name" value="Guanylate kinase 1"/>
    <property type="match status" value="1"/>
</dbReference>
<feature type="domain" description="Guanylate kinase-like" evidence="3">
    <location>
        <begin position="428"/>
        <end position="611"/>
    </location>
</feature>
<keyword evidence="5" id="KW-1185">Reference proteome</keyword>
<feature type="region of interest" description="Disordered" evidence="2">
    <location>
        <begin position="1"/>
        <end position="27"/>
    </location>
</feature>
<dbReference type="FunFam" id="3.40.50.300:FF:000828">
    <property type="entry name" value="leucine-rich repeat and guanylate kinase domain-containing protein-like"/>
    <property type="match status" value="1"/>
</dbReference>
<keyword evidence="1" id="KW-0808">Transferase</keyword>
<proteinExistence type="predicted"/>
<feature type="compositionally biased region" description="Low complexity" evidence="2">
    <location>
        <begin position="752"/>
        <end position="768"/>
    </location>
</feature>
<dbReference type="Proteomes" id="UP000288216">
    <property type="component" value="Unassembled WGS sequence"/>
</dbReference>
<feature type="region of interest" description="Disordered" evidence="2">
    <location>
        <begin position="635"/>
        <end position="658"/>
    </location>
</feature>
<dbReference type="AlphaFoldDB" id="A0A401P0Q8"/>
<dbReference type="GO" id="GO:0004385">
    <property type="term" value="F:GMP kinase activity"/>
    <property type="evidence" value="ECO:0007669"/>
    <property type="project" value="TreeGrafter"/>
</dbReference>
<dbReference type="OMA" id="MGARTWS"/>
<evidence type="ECO:0000259" key="3">
    <source>
        <dbReference type="PROSITE" id="PS50052"/>
    </source>
</evidence>
<dbReference type="OrthoDB" id="6334211at2759"/>
<evidence type="ECO:0000313" key="5">
    <source>
        <dbReference type="Proteomes" id="UP000288216"/>
    </source>
</evidence>
<dbReference type="Gene3D" id="3.80.10.10">
    <property type="entry name" value="Ribonuclease Inhibitor"/>
    <property type="match status" value="2"/>
</dbReference>
<feature type="region of interest" description="Disordered" evidence="2">
    <location>
        <begin position="843"/>
        <end position="882"/>
    </location>
</feature>
<dbReference type="Gene3D" id="3.40.50.300">
    <property type="entry name" value="P-loop containing nucleotide triphosphate hydrolases"/>
    <property type="match status" value="1"/>
</dbReference>
<gene>
    <name evidence="4" type="ORF">scyTo_0012051</name>
</gene>
<dbReference type="SUPFAM" id="SSF52058">
    <property type="entry name" value="L domain-like"/>
    <property type="match status" value="1"/>
</dbReference>
<dbReference type="EMBL" id="BFAA01005701">
    <property type="protein sequence ID" value="GCB66742.1"/>
    <property type="molecule type" value="Genomic_DNA"/>
</dbReference>
<sequence length="882" mass="99966">MEAATVSDGEMLGGELPPEEGEEADNMEKEEMVREMLDEVVREMLDEMVRESAEEALEEGVQELARLLLWELLDDESGDVVEQFYQELLDSALSSSQSSNLEECQSPEEEEMQEEFDGILTEKGLVKGLSNLSRTAAGSELAYCRLSLPNYELHDITILYNYTHLQRLELPHNHITDLRCVGRMPYLLQLDASHNQLSSLADLKLPQNIKEVDLSYNQLTGMKELSNYRFLFKLNLDNNQIQAIEGLMNCISLRYLSLAENRLCVVRGLHNLPIKLLCLRGNKITNVTGLAQMGRLHKLDLSDNRIESLNGMENHDLLETINLEKNQIRELNEIKHMQNLPLLRVLNLLWNPIQEHPDYLFWTLFMVQKLTELDYKKVKATDKVLAINKYNPPAEVVAASDHMTHIMYGFQQHQKIYDSTLPNLDIPYPMLVLVGPQACGKRELAHMLCQEFSDYFGYCICHTSRSPYFGEEDGCDYHFVTEQTFQEMIQLGKFIETIKYNGNYFGLSREALEAVAREGLACCIHMELEGVRSLKKTYLEPRYILLIPMKTEEHQRRLHLRGLYTKSQIDFATSRVESYISMNQDYPGYFDAVISSDNLMHAYLQLSQLLREYLSLSNQASNDIDRVIKGDKWQASDLPKSTPTESNHSNWSKSSPSNGLSVGFLDSSTRNYSSRIQARLSAEKTHLEQCSIERRQKMAREAVKGQAAGPYTSLFKRVQNISYITSTSGIISDFTSYTSLIPIASSTDYDQTSRSSSDLTSSEATHSTPRVSSFSSAEVFSEIIKPIDLDTDSSTDIVSQALLSEYKFLAIPGDRISSLTLEEGLESYKELKVTSKYPSVQNIQIPSPRLGSNNKPILPPIPSGRTRAEIPEGPQQAACTAK</sequence>
<dbReference type="FunFam" id="3.80.10.10:FF:000191">
    <property type="entry name" value="Leucine rich repeats and guanylate kinase domain containing"/>
    <property type="match status" value="1"/>
</dbReference>
<dbReference type="InterPro" id="IPR027417">
    <property type="entry name" value="P-loop_NTPase"/>
</dbReference>
<name>A0A401P0Q8_SCYTO</name>
<dbReference type="PANTHER" id="PTHR23117:SF18">
    <property type="entry name" value="LEUCINE-RICH REPEAT AND GUANYLATE KINASE DOMAIN-CONTAINING PROTEIN"/>
    <property type="match status" value="1"/>
</dbReference>
<comment type="caution">
    <text evidence="4">The sequence shown here is derived from an EMBL/GenBank/DDBJ whole genome shotgun (WGS) entry which is preliminary data.</text>
</comment>
<feature type="compositionally biased region" description="Polar residues" evidence="2">
    <location>
        <begin position="843"/>
        <end position="855"/>
    </location>
</feature>
<dbReference type="SMART" id="SM00072">
    <property type="entry name" value="GuKc"/>
    <property type="match status" value="1"/>
</dbReference>
<dbReference type="SUPFAM" id="SSF52540">
    <property type="entry name" value="P-loop containing nucleoside triphosphate hydrolases"/>
    <property type="match status" value="1"/>
</dbReference>
<protein>
    <recommendedName>
        <fullName evidence="3">Guanylate kinase-like domain-containing protein</fullName>
    </recommendedName>
</protein>
<dbReference type="GO" id="GO:0005829">
    <property type="term" value="C:cytosol"/>
    <property type="evidence" value="ECO:0007669"/>
    <property type="project" value="TreeGrafter"/>
</dbReference>
<dbReference type="PANTHER" id="PTHR23117">
    <property type="entry name" value="GUANYLATE KINASE-RELATED"/>
    <property type="match status" value="1"/>
</dbReference>
<evidence type="ECO:0000256" key="2">
    <source>
        <dbReference type="SAM" id="MobiDB-lite"/>
    </source>
</evidence>
<dbReference type="InterPro" id="IPR008144">
    <property type="entry name" value="Guanylate_kin-like_dom"/>
</dbReference>
<evidence type="ECO:0000313" key="4">
    <source>
        <dbReference type="EMBL" id="GCB66742.1"/>
    </source>
</evidence>
<reference evidence="4 5" key="1">
    <citation type="journal article" date="2018" name="Nat. Ecol. Evol.">
        <title>Shark genomes provide insights into elasmobranch evolution and the origin of vertebrates.</title>
        <authorList>
            <person name="Hara Y"/>
            <person name="Yamaguchi K"/>
            <person name="Onimaru K"/>
            <person name="Kadota M"/>
            <person name="Koyanagi M"/>
            <person name="Keeley SD"/>
            <person name="Tatsumi K"/>
            <person name="Tanaka K"/>
            <person name="Motone F"/>
            <person name="Kageyama Y"/>
            <person name="Nozu R"/>
            <person name="Adachi N"/>
            <person name="Nishimura O"/>
            <person name="Nakagawa R"/>
            <person name="Tanegashima C"/>
            <person name="Kiyatake I"/>
            <person name="Matsumoto R"/>
            <person name="Murakumo K"/>
            <person name="Nishida K"/>
            <person name="Terakita A"/>
            <person name="Kuratani S"/>
            <person name="Sato K"/>
            <person name="Hyodo S Kuraku.S."/>
        </authorList>
    </citation>
    <scope>NUCLEOTIDE SEQUENCE [LARGE SCALE GENOMIC DNA]</scope>
</reference>
<dbReference type="STRING" id="75743.A0A401P0Q8"/>
<dbReference type="CDD" id="cd00071">
    <property type="entry name" value="GMPK"/>
    <property type="match status" value="1"/>
</dbReference>
<dbReference type="SMART" id="SM00365">
    <property type="entry name" value="LRR_SD22"/>
    <property type="match status" value="3"/>
</dbReference>
<organism evidence="4 5">
    <name type="scientific">Scyliorhinus torazame</name>
    <name type="common">Cloudy catshark</name>
    <name type="synonym">Catulus torazame</name>
    <dbReference type="NCBI Taxonomy" id="75743"/>
    <lineage>
        <taxon>Eukaryota</taxon>
        <taxon>Metazoa</taxon>
        <taxon>Chordata</taxon>
        <taxon>Craniata</taxon>
        <taxon>Vertebrata</taxon>
        <taxon>Chondrichthyes</taxon>
        <taxon>Elasmobranchii</taxon>
        <taxon>Galeomorphii</taxon>
        <taxon>Galeoidea</taxon>
        <taxon>Carcharhiniformes</taxon>
        <taxon>Scyliorhinidae</taxon>
        <taxon>Scyliorhinus</taxon>
    </lineage>
</organism>
<feature type="region of interest" description="Disordered" evidence="2">
    <location>
        <begin position="748"/>
        <end position="768"/>
    </location>
</feature>
<dbReference type="PROSITE" id="PS51450">
    <property type="entry name" value="LRR"/>
    <property type="match status" value="4"/>
</dbReference>
<dbReference type="Pfam" id="PF00625">
    <property type="entry name" value="Guanylate_kin"/>
    <property type="match status" value="1"/>
</dbReference>
<feature type="compositionally biased region" description="Low complexity" evidence="2">
    <location>
        <begin position="646"/>
        <end position="658"/>
    </location>
</feature>
<dbReference type="Pfam" id="PF14580">
    <property type="entry name" value="LRR_9"/>
    <property type="match status" value="1"/>
</dbReference>
<dbReference type="InterPro" id="IPR008145">
    <property type="entry name" value="GK/Ca_channel_bsu"/>
</dbReference>
<dbReference type="InterPro" id="IPR001611">
    <property type="entry name" value="Leu-rich_rpt"/>
</dbReference>
<evidence type="ECO:0000256" key="1">
    <source>
        <dbReference type="ARBA" id="ARBA00022679"/>
    </source>
</evidence>
<dbReference type="PROSITE" id="PS50052">
    <property type="entry name" value="GUANYLATE_KINASE_2"/>
    <property type="match status" value="1"/>
</dbReference>